<dbReference type="InterPro" id="IPR011993">
    <property type="entry name" value="PH-like_dom_sf"/>
</dbReference>
<evidence type="ECO:0000313" key="1">
    <source>
        <dbReference type="Proteomes" id="UP000079169"/>
    </source>
</evidence>
<dbReference type="AlphaFoldDB" id="A0A3Q0IYI1"/>
<dbReference type="STRING" id="121845.A0A3Q0IYI1"/>
<protein>
    <submittedName>
        <fullName evidence="2">Uncharacterized protein LOC113467646</fullName>
    </submittedName>
</protein>
<organism evidence="1 2">
    <name type="scientific">Diaphorina citri</name>
    <name type="common">Asian citrus psyllid</name>
    <dbReference type="NCBI Taxonomy" id="121845"/>
    <lineage>
        <taxon>Eukaryota</taxon>
        <taxon>Metazoa</taxon>
        <taxon>Ecdysozoa</taxon>
        <taxon>Arthropoda</taxon>
        <taxon>Hexapoda</taxon>
        <taxon>Insecta</taxon>
        <taxon>Pterygota</taxon>
        <taxon>Neoptera</taxon>
        <taxon>Paraneoptera</taxon>
        <taxon>Hemiptera</taxon>
        <taxon>Sternorrhyncha</taxon>
        <taxon>Psylloidea</taxon>
        <taxon>Psyllidae</taxon>
        <taxon>Diaphorininae</taxon>
        <taxon>Diaphorina</taxon>
    </lineage>
</organism>
<name>A0A3Q0IYI1_DIACI</name>
<dbReference type="PaxDb" id="121845-A0A3Q0IYI1"/>
<accession>A0A3Q0IYI1</accession>
<sequence length="101" mass="11369">MSDEEEETVTDDVTAVTVKDGSKMCGYLEKKGKLGVTGRWRSWYCVLDGHLLLQYKSQSEYLSLSPCRGSINLALAKSIEKRPRLEIHIATRSQVILLVPQ</sequence>
<gene>
    <name evidence="2" type="primary">LOC113467646</name>
</gene>
<dbReference type="RefSeq" id="XP_026679738.1">
    <property type="nucleotide sequence ID" value="XM_026823937.1"/>
</dbReference>
<dbReference type="Proteomes" id="UP000079169">
    <property type="component" value="Unplaced"/>
</dbReference>
<evidence type="ECO:0000313" key="2">
    <source>
        <dbReference type="RefSeq" id="XP_026679738.1"/>
    </source>
</evidence>
<dbReference type="KEGG" id="dci:113467646"/>
<dbReference type="Gene3D" id="2.30.29.30">
    <property type="entry name" value="Pleckstrin-homology domain (PH domain)/Phosphotyrosine-binding domain (PTB)"/>
    <property type="match status" value="1"/>
</dbReference>
<keyword evidence="1" id="KW-1185">Reference proteome</keyword>
<dbReference type="SUPFAM" id="SSF50729">
    <property type="entry name" value="PH domain-like"/>
    <property type="match status" value="1"/>
</dbReference>
<dbReference type="GeneID" id="113467646"/>
<reference evidence="2" key="1">
    <citation type="submission" date="2025-08" db="UniProtKB">
        <authorList>
            <consortium name="RefSeq"/>
        </authorList>
    </citation>
    <scope>IDENTIFICATION</scope>
</reference>
<proteinExistence type="predicted"/>